<evidence type="ECO:0000313" key="3">
    <source>
        <dbReference type="EMBL" id="SUA89127.1"/>
    </source>
</evidence>
<protein>
    <submittedName>
        <fullName evidence="3">Uncharacterized protein</fullName>
    </submittedName>
</protein>
<dbReference type="Proteomes" id="UP000254589">
    <property type="component" value="Unassembled WGS sequence"/>
</dbReference>
<gene>
    <name evidence="3" type="ORF">NCTC13159_00588</name>
    <name evidence="2" type="ORF">RO07_18135</name>
</gene>
<proteinExistence type="predicted"/>
<organism evidence="3 5">
    <name type="scientific">Pandoraea pulmonicola</name>
    <dbReference type="NCBI Taxonomy" id="93221"/>
    <lineage>
        <taxon>Bacteria</taxon>
        <taxon>Pseudomonadati</taxon>
        <taxon>Pseudomonadota</taxon>
        <taxon>Betaproteobacteria</taxon>
        <taxon>Burkholderiales</taxon>
        <taxon>Burkholderiaceae</taxon>
        <taxon>Pandoraea</taxon>
    </lineage>
</organism>
<dbReference type="EMBL" id="CP010310">
    <property type="protein sequence ID" value="AJC21925.1"/>
    <property type="molecule type" value="Genomic_DNA"/>
</dbReference>
<reference evidence="2" key="2">
    <citation type="submission" date="2016-11" db="EMBL/GenBank/DDBJ databases">
        <title>Complete Genome Sequencing of Pandoraea pulmonicola DSM 16583.</title>
        <authorList>
            <person name="Chan K.-G."/>
        </authorList>
    </citation>
    <scope>NUCLEOTIDE SEQUENCE</scope>
    <source>
        <strain evidence="2">DSM 16583</strain>
    </source>
</reference>
<keyword evidence="4" id="KW-1185">Reference proteome</keyword>
<dbReference type="AlphaFoldDB" id="A0AAJ4Z9D0"/>
<reference evidence="3 5" key="3">
    <citation type="submission" date="2018-06" db="EMBL/GenBank/DDBJ databases">
        <authorList>
            <consortium name="Pathogen Informatics"/>
            <person name="Doyle S."/>
        </authorList>
    </citation>
    <scope>NUCLEOTIDE SEQUENCE [LARGE SCALE GENOMIC DNA]</scope>
    <source>
        <strain evidence="3 5">NCTC13159</strain>
    </source>
</reference>
<dbReference type="EMBL" id="UGSJ01000001">
    <property type="protein sequence ID" value="SUA89127.1"/>
    <property type="molecule type" value="Genomic_DNA"/>
</dbReference>
<name>A0AAJ4Z9D0_PANPU</name>
<accession>A0AAJ4Z9D0</accession>
<evidence type="ECO:0000313" key="5">
    <source>
        <dbReference type="Proteomes" id="UP000254589"/>
    </source>
</evidence>
<reference evidence="4" key="1">
    <citation type="submission" date="2014-12" db="EMBL/GenBank/DDBJ databases">
        <title>Complete Genome Sequencing of Pandoraea pulmonicola DSM 16583.</title>
        <authorList>
            <person name="Chan K.-G."/>
        </authorList>
    </citation>
    <scope>NUCLEOTIDE SEQUENCE [LARGE SCALE GENOMIC DNA]</scope>
    <source>
        <strain evidence="4">DSM 16583</strain>
    </source>
</reference>
<dbReference type="Proteomes" id="UP000035086">
    <property type="component" value="Chromosome"/>
</dbReference>
<evidence type="ECO:0000313" key="2">
    <source>
        <dbReference type="EMBL" id="AJC21925.1"/>
    </source>
</evidence>
<dbReference type="KEGG" id="ppul:RO07_18135"/>
<feature type="chain" id="PRO_5042572076" evidence="1">
    <location>
        <begin position="25"/>
        <end position="584"/>
    </location>
</feature>
<evidence type="ECO:0000313" key="4">
    <source>
        <dbReference type="Proteomes" id="UP000035086"/>
    </source>
</evidence>
<feature type="signal peptide" evidence="1">
    <location>
        <begin position="1"/>
        <end position="24"/>
    </location>
</feature>
<sequence length="584" mass="62624">MLSGHRSYLLVGLLHFLCATAVFADPQPALVDQDSTGIALTREAWRKTITEAAPPGPGCFQVTYPGIVAKQVPCGPSPVRPRFSPPTTSGKGGQKIVGDGKGYVLVAPQRQILSRVAGSFPSIKGVTSVSTFAGLPGERHSYTLQLNAKTSVPTSICQGLGEHCNVIQQFVYTTSDYSAPGDDAEIGISYWVLGADSCPKPLERYGSFCAAGSPTMKVPRIPATDLDKVELWGLAYPGVYDRLFLFYKDTIYMLNTDTSMLRLGEAWNWAEFNIFGKDAGGEAIFNPGSALDVRLAAVFGGNYKVVPQCANGSVTAEYNNLVLVDGSCKTWGYPNPAGVGAPYIQFSEASDDNPNVWPKLTFFNPAVSGFDKLQWTLQIQQTGSGRQWRWSQQNTSSWNGFMRLDVLPGDRKSDGTVAFSLGDDPVVVFSGKSPSCAKNNAGVTCSISYPWVLGRSYTLTIKSAAQDPTQPVWTGTVTDDLTGISTTIGTIAITSVGSAIFTNWALIPPNSAVYATLDSSQSPPSRFSECSELPFVDAVVSMPVGYYANQPAPMTENSFVGNCVWYDPVAPGQYDLRIGGAGHE</sequence>
<keyword evidence="1" id="KW-0732">Signal</keyword>
<dbReference type="RefSeq" id="WP_039410262.1">
    <property type="nucleotide sequence ID" value="NZ_UGSJ01000001.1"/>
</dbReference>
<evidence type="ECO:0000256" key="1">
    <source>
        <dbReference type="SAM" id="SignalP"/>
    </source>
</evidence>